<feature type="transmembrane region" description="Helical" evidence="1">
    <location>
        <begin position="177"/>
        <end position="195"/>
    </location>
</feature>
<protein>
    <submittedName>
        <fullName evidence="2">Diacylglyceryl transferase</fullName>
    </submittedName>
</protein>
<feature type="transmembrane region" description="Helical" evidence="1">
    <location>
        <begin position="71"/>
        <end position="93"/>
    </location>
</feature>
<keyword evidence="3" id="KW-1185">Reference proteome</keyword>
<dbReference type="AlphaFoldDB" id="A0A073KBJ7"/>
<dbReference type="STRING" id="574375.AZF08_08695"/>
<dbReference type="GO" id="GO:0008961">
    <property type="term" value="F:phosphatidylglycerol-prolipoprotein diacylglyceryl transferase activity"/>
    <property type="evidence" value="ECO:0007669"/>
    <property type="project" value="InterPro"/>
</dbReference>
<feature type="transmembrane region" description="Helical" evidence="1">
    <location>
        <begin position="201"/>
        <end position="223"/>
    </location>
</feature>
<feature type="transmembrane region" description="Helical" evidence="1">
    <location>
        <begin position="37"/>
        <end position="59"/>
    </location>
</feature>
<feature type="transmembrane region" description="Helical" evidence="1">
    <location>
        <begin position="105"/>
        <end position="125"/>
    </location>
</feature>
<gene>
    <name evidence="2" type="ORF">BAGA_23550</name>
</gene>
<keyword evidence="1" id="KW-0812">Transmembrane</keyword>
<comment type="caution">
    <text evidence="2">The sequence shown here is derived from an EMBL/GenBank/DDBJ whole genome shotgun (WGS) entry which is preliminary data.</text>
</comment>
<evidence type="ECO:0000313" key="2">
    <source>
        <dbReference type="EMBL" id="KEK24649.1"/>
    </source>
</evidence>
<dbReference type="eggNOG" id="COG0682">
    <property type="taxonomic scope" value="Bacteria"/>
</dbReference>
<keyword evidence="1" id="KW-0472">Membrane</keyword>
<name>A0A073KBJ7_9BACI</name>
<dbReference type="EMBL" id="JOTM01000005">
    <property type="protein sequence ID" value="KEK24649.1"/>
    <property type="molecule type" value="Genomic_DNA"/>
</dbReference>
<keyword evidence="2" id="KW-0808">Transferase</keyword>
<dbReference type="GO" id="GO:0005886">
    <property type="term" value="C:plasma membrane"/>
    <property type="evidence" value="ECO:0007669"/>
    <property type="project" value="InterPro"/>
</dbReference>
<dbReference type="Proteomes" id="UP000027778">
    <property type="component" value="Unassembled WGS sequence"/>
</dbReference>
<evidence type="ECO:0000256" key="1">
    <source>
        <dbReference type="SAM" id="Phobius"/>
    </source>
</evidence>
<feature type="transmembrane region" description="Helical" evidence="1">
    <location>
        <begin position="145"/>
        <end position="165"/>
    </location>
</feature>
<accession>A0A073KBJ7</accession>
<evidence type="ECO:0000313" key="3">
    <source>
        <dbReference type="Proteomes" id="UP000027778"/>
    </source>
</evidence>
<dbReference type="InterPro" id="IPR001640">
    <property type="entry name" value="Lgt"/>
</dbReference>
<reference evidence="2 3" key="1">
    <citation type="submission" date="2014-06" db="EMBL/GenBank/DDBJ databases">
        <title>Draft genome sequence of Bacillus gaemokensis JCM 15801 (MCCC 1A00707).</title>
        <authorList>
            <person name="Lai Q."/>
            <person name="Liu Y."/>
            <person name="Shao Z."/>
        </authorList>
    </citation>
    <scope>NUCLEOTIDE SEQUENCE [LARGE SCALE GENOMIC DNA]</scope>
    <source>
        <strain evidence="2 3">JCM 15801</strain>
    </source>
</reference>
<sequence length="226" mass="26018">MEWMVKVQLVSPILGCLLGFMFMKLKLRKHNIPYEKMMDAVTNGFFIIILTWKFAPAILNPGWAVQSPWQALLAVGSIKHLIIGCFIASGYMIWKSKTTHFSLSVLLDVLPLGIASIIIFYFLFHQHVGMRTTVPWGIKIYESKFLYHPIFMYEIIIVLCITGWLWKENTRLGTRKYISYFLIIEGISHIFISLISEQIPLLFGLSVQQLLTFVVISTGILLFPKK</sequence>
<dbReference type="GO" id="GO:0042158">
    <property type="term" value="P:lipoprotein biosynthetic process"/>
    <property type="evidence" value="ECO:0007669"/>
    <property type="project" value="InterPro"/>
</dbReference>
<proteinExistence type="predicted"/>
<dbReference type="Pfam" id="PF01790">
    <property type="entry name" value="LGT"/>
    <property type="match status" value="1"/>
</dbReference>
<feature type="transmembrane region" description="Helical" evidence="1">
    <location>
        <begin position="6"/>
        <end position="25"/>
    </location>
</feature>
<organism evidence="2 3">
    <name type="scientific">Bacillus gaemokensis</name>
    <dbReference type="NCBI Taxonomy" id="574375"/>
    <lineage>
        <taxon>Bacteria</taxon>
        <taxon>Bacillati</taxon>
        <taxon>Bacillota</taxon>
        <taxon>Bacilli</taxon>
        <taxon>Bacillales</taxon>
        <taxon>Bacillaceae</taxon>
        <taxon>Bacillus</taxon>
        <taxon>Bacillus cereus group</taxon>
    </lineage>
</organism>
<keyword evidence="1" id="KW-1133">Transmembrane helix</keyword>